<dbReference type="Proteomes" id="UP000814140">
    <property type="component" value="Unassembled WGS sequence"/>
</dbReference>
<reference evidence="1" key="2">
    <citation type="journal article" date="2022" name="New Phytol.">
        <title>Evolutionary transition to the ectomycorrhizal habit in the genomes of a hyperdiverse lineage of mushroom-forming fungi.</title>
        <authorList>
            <person name="Looney B."/>
            <person name="Miyauchi S."/>
            <person name="Morin E."/>
            <person name="Drula E."/>
            <person name="Courty P.E."/>
            <person name="Kohler A."/>
            <person name="Kuo A."/>
            <person name="LaButti K."/>
            <person name="Pangilinan J."/>
            <person name="Lipzen A."/>
            <person name="Riley R."/>
            <person name="Andreopoulos W."/>
            <person name="He G."/>
            <person name="Johnson J."/>
            <person name="Nolan M."/>
            <person name="Tritt A."/>
            <person name="Barry K.W."/>
            <person name="Grigoriev I.V."/>
            <person name="Nagy L.G."/>
            <person name="Hibbett D."/>
            <person name="Henrissat B."/>
            <person name="Matheny P.B."/>
            <person name="Labbe J."/>
            <person name="Martin F.M."/>
        </authorList>
    </citation>
    <scope>NUCLEOTIDE SEQUENCE</scope>
    <source>
        <strain evidence="1">HHB10654</strain>
    </source>
</reference>
<accession>A0ACB8SFR8</accession>
<proteinExistence type="predicted"/>
<sequence length="632" mass="67100">MSPSKPCSFGCVHGWQNDHVEIIADNQGSHTTPSCLFLSDDGRLIGDVAKNSIAMNPHDTVVEASRLTGRKFNEAEAQADIKHYPFKGFNKGHKLYARVQCRVEGKERGEGDFCEHHGLFTSQPSCSRVAKSPVTPASVARALITVSSTTSSRNPSASSRKGIINVMNWTCLRILALSVVSTPPASALSAPCHPPSTTRPPLRSTPSSRASTSTPPLQARGAVPGPLPLGATLLRAVLLRRLLPLRLSGSNSSYIYSARRSSMPSASQTSIEIDTLFEAVDFYTSLTGASPEELCQDLFLSVRRSSALTPDPVEKVLRDSKTDKENAHEIPLFGGSPRIPRIVKLVSDLFNSKKPNKDINPDEAVAYGAALQAPAAILSGDTSEKTQDLLLDAHFPFSWASGGIMTSLTKRNATVPTKKSEISSTYSDNQPGVFIQVFDGERARTKDNNLLGKFEPSGVCPASRGVPQVKATFDIDASGILDISVPDRTTGNRIAITDDKGRVSKEEIERMVNDAEKYKAEDEAAASYAYSLRNSLTDEKLASKFDTADKSRLESAVSESISCLDGSQEGGVKELEAITNPIMRKISSQGGGEGTFPGGAGGFPGGAGGFPGGAGGAPGGFPGTGGEEEIND</sequence>
<evidence type="ECO:0000313" key="1">
    <source>
        <dbReference type="EMBL" id="KAI0055047.1"/>
    </source>
</evidence>
<comment type="caution">
    <text evidence="1">The sequence shown here is derived from an EMBL/GenBank/DDBJ whole genome shotgun (WGS) entry which is preliminary data.</text>
</comment>
<evidence type="ECO:0000313" key="2">
    <source>
        <dbReference type="Proteomes" id="UP000814140"/>
    </source>
</evidence>
<keyword evidence="2" id="KW-1185">Reference proteome</keyword>
<reference evidence="1" key="1">
    <citation type="submission" date="2021-03" db="EMBL/GenBank/DDBJ databases">
        <authorList>
            <consortium name="DOE Joint Genome Institute"/>
            <person name="Ahrendt S."/>
            <person name="Looney B.P."/>
            <person name="Miyauchi S."/>
            <person name="Morin E."/>
            <person name="Drula E."/>
            <person name="Courty P.E."/>
            <person name="Chicoki N."/>
            <person name="Fauchery L."/>
            <person name="Kohler A."/>
            <person name="Kuo A."/>
            <person name="Labutti K."/>
            <person name="Pangilinan J."/>
            <person name="Lipzen A."/>
            <person name="Riley R."/>
            <person name="Andreopoulos W."/>
            <person name="He G."/>
            <person name="Johnson J."/>
            <person name="Barry K.W."/>
            <person name="Grigoriev I.V."/>
            <person name="Nagy L."/>
            <person name="Hibbett D."/>
            <person name="Henrissat B."/>
            <person name="Matheny P.B."/>
            <person name="Labbe J."/>
            <person name="Martin F."/>
        </authorList>
    </citation>
    <scope>NUCLEOTIDE SEQUENCE</scope>
    <source>
        <strain evidence="1">HHB10654</strain>
    </source>
</reference>
<gene>
    <name evidence="1" type="ORF">BV25DRAFT_1933218</name>
</gene>
<dbReference type="EMBL" id="MU277316">
    <property type="protein sequence ID" value="KAI0055047.1"/>
    <property type="molecule type" value="Genomic_DNA"/>
</dbReference>
<protein>
    <submittedName>
        <fullName evidence="1">HSP70-domain-containing protein</fullName>
    </submittedName>
</protein>
<name>A0ACB8SFR8_9AGAM</name>
<organism evidence="1 2">
    <name type="scientific">Artomyces pyxidatus</name>
    <dbReference type="NCBI Taxonomy" id="48021"/>
    <lineage>
        <taxon>Eukaryota</taxon>
        <taxon>Fungi</taxon>
        <taxon>Dikarya</taxon>
        <taxon>Basidiomycota</taxon>
        <taxon>Agaricomycotina</taxon>
        <taxon>Agaricomycetes</taxon>
        <taxon>Russulales</taxon>
        <taxon>Auriscalpiaceae</taxon>
        <taxon>Artomyces</taxon>
    </lineage>
</organism>